<keyword evidence="3" id="KW-1185">Reference proteome</keyword>
<organism evidence="2 3">
    <name type="scientific">Pristionchus fissidentatus</name>
    <dbReference type="NCBI Taxonomy" id="1538716"/>
    <lineage>
        <taxon>Eukaryota</taxon>
        <taxon>Metazoa</taxon>
        <taxon>Ecdysozoa</taxon>
        <taxon>Nematoda</taxon>
        <taxon>Chromadorea</taxon>
        <taxon>Rhabditida</taxon>
        <taxon>Rhabditina</taxon>
        <taxon>Diplogasteromorpha</taxon>
        <taxon>Diplogasteroidea</taxon>
        <taxon>Neodiplogasteridae</taxon>
        <taxon>Pristionchus</taxon>
    </lineage>
</organism>
<name>A0AAV5VVL3_9BILA</name>
<keyword evidence="1" id="KW-0472">Membrane</keyword>
<dbReference type="InterPro" id="IPR053220">
    <property type="entry name" value="Nematode_rcpt-like_serp_H"/>
</dbReference>
<evidence type="ECO:0000313" key="3">
    <source>
        <dbReference type="Proteomes" id="UP001432322"/>
    </source>
</evidence>
<proteinExistence type="predicted"/>
<reference evidence="2" key="1">
    <citation type="submission" date="2023-10" db="EMBL/GenBank/DDBJ databases">
        <title>Genome assembly of Pristionchus species.</title>
        <authorList>
            <person name="Yoshida K."/>
            <person name="Sommer R.J."/>
        </authorList>
    </citation>
    <scope>NUCLEOTIDE SEQUENCE</scope>
    <source>
        <strain evidence="2">RS5133</strain>
    </source>
</reference>
<dbReference type="EMBL" id="BTSY01000004">
    <property type="protein sequence ID" value="GMT22581.1"/>
    <property type="molecule type" value="Genomic_DNA"/>
</dbReference>
<evidence type="ECO:0000256" key="1">
    <source>
        <dbReference type="SAM" id="Phobius"/>
    </source>
</evidence>
<feature type="transmembrane region" description="Helical" evidence="1">
    <location>
        <begin position="74"/>
        <end position="98"/>
    </location>
</feature>
<feature type="transmembrane region" description="Helical" evidence="1">
    <location>
        <begin position="104"/>
        <end position="129"/>
    </location>
</feature>
<feature type="non-terminal residue" evidence="2">
    <location>
        <position position="1"/>
    </location>
</feature>
<evidence type="ECO:0008006" key="4">
    <source>
        <dbReference type="Google" id="ProtNLM"/>
    </source>
</evidence>
<dbReference type="AlphaFoldDB" id="A0AAV5VVL3"/>
<sequence>TYPHNVSWIRQRGSYFFQRRTTALVVLAFAAILIAGSAASFLLIVFGHMFFVLNVETNMRSLANSSKIRRSLKILFAQLMIPLGVFLFPAMVLFTGIATEAWPGFEICLSMLGVIMLHSVVHNILLLAVTPAYRKFVVSLIICR</sequence>
<feature type="non-terminal residue" evidence="2">
    <location>
        <position position="144"/>
    </location>
</feature>
<dbReference type="Pfam" id="PF10327">
    <property type="entry name" value="7TM_GPCR_Sri"/>
    <property type="match status" value="1"/>
</dbReference>
<accession>A0AAV5VVL3</accession>
<feature type="transmembrane region" description="Helical" evidence="1">
    <location>
        <begin position="23"/>
        <end position="53"/>
    </location>
</feature>
<protein>
    <recommendedName>
        <fullName evidence="4">G protein-coupled receptor</fullName>
    </recommendedName>
</protein>
<evidence type="ECO:0000313" key="2">
    <source>
        <dbReference type="EMBL" id="GMT22581.1"/>
    </source>
</evidence>
<dbReference type="PANTHER" id="PTHR22941">
    <property type="entry name" value="SERPENTINE RECEPTOR"/>
    <property type="match status" value="1"/>
</dbReference>
<dbReference type="Proteomes" id="UP001432322">
    <property type="component" value="Unassembled WGS sequence"/>
</dbReference>
<gene>
    <name evidence="2" type="ORF">PFISCL1PPCAC_13878</name>
</gene>
<dbReference type="PANTHER" id="PTHR22941:SF26">
    <property type="entry name" value="SERPENTINE RECEPTOR, CLASS H"/>
    <property type="match status" value="1"/>
</dbReference>
<keyword evidence="1" id="KW-0812">Transmembrane</keyword>
<dbReference type="InterPro" id="IPR019429">
    <property type="entry name" value="7TM_GPCR_serpentine_rcpt_Sri"/>
</dbReference>
<keyword evidence="1" id="KW-1133">Transmembrane helix</keyword>
<comment type="caution">
    <text evidence="2">The sequence shown here is derived from an EMBL/GenBank/DDBJ whole genome shotgun (WGS) entry which is preliminary data.</text>
</comment>